<feature type="domain" description="Polycystin" evidence="9">
    <location>
        <begin position="903"/>
        <end position="1082"/>
    </location>
</feature>
<dbReference type="Proteomes" id="UP001283361">
    <property type="component" value="Unassembled WGS sequence"/>
</dbReference>
<proteinExistence type="inferred from homology"/>
<name>A0AAE0Z9L0_9GAST</name>
<feature type="region of interest" description="Disordered" evidence="6">
    <location>
        <begin position="325"/>
        <end position="353"/>
    </location>
</feature>
<sequence>MVKEYDLGEEIYAHQVGVLDTSSPLVASSDTGSEEINSLATMDQNTVRNKDEMLGVNDSIDSLLLKTLKQNEENTGKCYGKYRNFKRGRRRSEASLRLQKSFCGLDPSMSSRAGVHKKPKHKRKWFEKIRMHIDRLESAGRSGSYEEGTTWEVPSTCGFPCQNKYRVMINVEPTDASTRDSQISPQQAGQSTHNLLTSSKGKDSGSASLTLSSKDVEPLDLTFEDWSKSTSASVFSIDANSAGQTPEGPLATLKRKALAMFAHVSHQHPAPVSGKERKTRSCTLADTISDLSEASVDVLRGSPPDDNGCRISLCFSRRKGSQLSKVDENRSANPQGLEKEIDTGRSFSPNRNQALPISTDLEEVSRSGSTIFMPLSKTLILGSRSNMAVSAASLCQQSHSQDSFREIKFSRMSVDEPDEAARMLSEKLEDLAKPSPEKSKPRGRLLAFKNWEILYSVYSLIHFIIDFFKALWGVKIYLLQIPLLVITISTTIFSIGWVIINGNYYSLQESFEWLIIVLGAFAIDILLLEPATLLCCATFSSHVWQTPSIIDECIQRFSTVARDHDYKRWMENFRLADRRRTCFIHTQATPDTVTLYHLHNKIYQALTGSHVEHIFRDPTWSISSGIPRGAYLQGSHVEHIFRDPTWSTSSGIPRGAYLQGSHVEHIFRDPTWSISSGISRRTHPPGSLIKHILLALTYNTSSWISRTTHLHGSHVQHIFMDITYNTSSGISRRSHSFGSHVRHIFMDPTWSISSRISRRTHLHGSHVQHIFMDLTYNTSSWISRTTHLHGSHVQHIFMDLTYNTSSWISRRTHLHGSHVEHIFMDLTYNTSSWISRTTHLHGSHRVTKLPQVTFHKGVYWLIFYTACALFLVNIQSDIFNCNKQKNHIKSVLKLPSERPINATSVKEMWHYLHSVLLPGLLSMKAISNITVAKPADRTRVIQGNYSSLGQMIITPVRIRQLRVRPAERDGDCIPLPRVRIDDKRSCNFEFTDDTEQTAQFNGSWSTLATTQENKPKGDEIYRYRSSSNNLLSAVDLLPTDGYWVIMHFDNVKTPTRLRTMEQTDWVDQYTRYILIDFSLINPCSVIASTYRITVDFKRSAPFWFTRDFHFVYEEPRNRIYILSIVASFFFIITMYNLIKEVLTINRLGLRAYIARLSCYIEVTKVVLSFIICYAYLLTKGIIKTIGITLRVGYFFLDEPYFVDFFGLGNLDLIYKTAGGFLTFTCIFQMFTMLRQIRRLLVFIRLLQTTVILFFLPLLTGLAFTFMATILFGKTIDTFSHLGISYLMVNQYFIKPRAIFHTLAALHPYLGPVFVLLLGFSINFFMVNFFIAFLNEAYTRILTTIRLFKYKDREKTRLEYVYEFLGIRSSVDDSITDEQQREDLAQEKKLFAEMKQFLAG</sequence>
<evidence type="ECO:0000256" key="3">
    <source>
        <dbReference type="ARBA" id="ARBA00022692"/>
    </source>
</evidence>
<evidence type="ECO:0000259" key="8">
    <source>
        <dbReference type="Pfam" id="PF08016"/>
    </source>
</evidence>
<dbReference type="PANTHER" id="PTHR10877">
    <property type="entry name" value="POLYCYSTIN FAMILY MEMBER"/>
    <property type="match status" value="1"/>
</dbReference>
<evidence type="ECO:0000256" key="1">
    <source>
        <dbReference type="ARBA" id="ARBA00004141"/>
    </source>
</evidence>
<dbReference type="GO" id="GO:0016020">
    <property type="term" value="C:membrane"/>
    <property type="evidence" value="ECO:0007669"/>
    <property type="project" value="UniProtKB-SubCell"/>
</dbReference>
<feature type="transmembrane region" description="Helical" evidence="7">
    <location>
        <begin position="1312"/>
        <end position="1333"/>
    </location>
</feature>
<evidence type="ECO:0000256" key="2">
    <source>
        <dbReference type="ARBA" id="ARBA00007200"/>
    </source>
</evidence>
<keyword evidence="4 7" id="KW-1133">Transmembrane helix</keyword>
<comment type="caution">
    <text evidence="10">The sequence shown here is derived from an EMBL/GenBank/DDBJ whole genome shotgun (WGS) entry which is preliminary data.</text>
</comment>
<dbReference type="PANTHER" id="PTHR10877:SF194">
    <property type="entry name" value="LOCATION OF VULVA DEFECTIVE 1"/>
    <property type="match status" value="1"/>
</dbReference>
<evidence type="ECO:0000259" key="9">
    <source>
        <dbReference type="Pfam" id="PF20519"/>
    </source>
</evidence>
<comment type="similarity">
    <text evidence="2">Belongs to the polycystin family.</text>
</comment>
<dbReference type="EMBL" id="JAWDGP010004442">
    <property type="protein sequence ID" value="KAK3764427.1"/>
    <property type="molecule type" value="Genomic_DNA"/>
</dbReference>
<comment type="subcellular location">
    <subcellularLocation>
        <location evidence="1">Membrane</location>
        <topology evidence="1">Multi-pass membrane protein</topology>
    </subcellularLocation>
</comment>
<keyword evidence="5 7" id="KW-0472">Membrane</keyword>
<feature type="transmembrane region" description="Helical" evidence="7">
    <location>
        <begin position="453"/>
        <end position="472"/>
    </location>
</feature>
<evidence type="ECO:0000256" key="4">
    <source>
        <dbReference type="ARBA" id="ARBA00022989"/>
    </source>
</evidence>
<feature type="domain" description="Polycystin cation channel PKD1/PKD2" evidence="8">
    <location>
        <begin position="1124"/>
        <end position="1339"/>
    </location>
</feature>
<dbReference type="Pfam" id="PF20519">
    <property type="entry name" value="Polycystin_dom"/>
    <property type="match status" value="1"/>
</dbReference>
<feature type="transmembrane region" description="Helical" evidence="7">
    <location>
        <begin position="478"/>
        <end position="499"/>
    </location>
</feature>
<protein>
    <submittedName>
        <fullName evidence="10">Uncharacterized protein</fullName>
    </submittedName>
</protein>
<keyword evidence="11" id="KW-1185">Reference proteome</keyword>
<feature type="transmembrane region" description="Helical" evidence="7">
    <location>
        <begin position="1158"/>
        <end position="1176"/>
    </location>
</feature>
<feature type="transmembrane region" description="Helical" evidence="7">
    <location>
        <begin position="1212"/>
        <end position="1233"/>
    </location>
</feature>
<feature type="transmembrane region" description="Helical" evidence="7">
    <location>
        <begin position="1245"/>
        <end position="1271"/>
    </location>
</feature>
<feature type="transmembrane region" description="Helical" evidence="7">
    <location>
        <begin position="1119"/>
        <end position="1138"/>
    </location>
</feature>
<evidence type="ECO:0000256" key="5">
    <source>
        <dbReference type="ARBA" id="ARBA00023136"/>
    </source>
</evidence>
<reference evidence="10" key="1">
    <citation type="journal article" date="2023" name="G3 (Bethesda)">
        <title>A reference genome for the long-term kleptoplast-retaining sea slug Elysia crispata morphotype clarki.</title>
        <authorList>
            <person name="Eastman K.E."/>
            <person name="Pendleton A.L."/>
            <person name="Shaikh M.A."/>
            <person name="Suttiyut T."/>
            <person name="Ogas R."/>
            <person name="Tomko P."/>
            <person name="Gavelis G."/>
            <person name="Widhalm J.R."/>
            <person name="Wisecaver J.H."/>
        </authorList>
    </citation>
    <scope>NUCLEOTIDE SEQUENCE</scope>
    <source>
        <strain evidence="10">ECLA1</strain>
    </source>
</reference>
<dbReference type="InterPro" id="IPR051223">
    <property type="entry name" value="Polycystin"/>
</dbReference>
<organism evidence="10 11">
    <name type="scientific">Elysia crispata</name>
    <name type="common">lettuce slug</name>
    <dbReference type="NCBI Taxonomy" id="231223"/>
    <lineage>
        <taxon>Eukaryota</taxon>
        <taxon>Metazoa</taxon>
        <taxon>Spiralia</taxon>
        <taxon>Lophotrochozoa</taxon>
        <taxon>Mollusca</taxon>
        <taxon>Gastropoda</taxon>
        <taxon>Heterobranchia</taxon>
        <taxon>Euthyneura</taxon>
        <taxon>Panpulmonata</taxon>
        <taxon>Sacoglossa</taxon>
        <taxon>Placobranchoidea</taxon>
        <taxon>Plakobranchidae</taxon>
        <taxon>Elysia</taxon>
    </lineage>
</organism>
<feature type="transmembrane region" description="Helical" evidence="7">
    <location>
        <begin position="511"/>
        <end position="528"/>
    </location>
</feature>
<gene>
    <name evidence="10" type="ORF">RRG08_040023</name>
</gene>
<dbReference type="Pfam" id="PF08016">
    <property type="entry name" value="PKD_channel"/>
    <property type="match status" value="1"/>
</dbReference>
<dbReference type="GO" id="GO:0050982">
    <property type="term" value="P:detection of mechanical stimulus"/>
    <property type="evidence" value="ECO:0007669"/>
    <property type="project" value="TreeGrafter"/>
</dbReference>
<evidence type="ECO:0000313" key="11">
    <source>
        <dbReference type="Proteomes" id="UP001283361"/>
    </source>
</evidence>
<evidence type="ECO:0000256" key="6">
    <source>
        <dbReference type="SAM" id="MobiDB-lite"/>
    </source>
</evidence>
<keyword evidence="3 7" id="KW-0812">Transmembrane</keyword>
<dbReference type="InterPro" id="IPR013122">
    <property type="entry name" value="PKD1_2_channel"/>
</dbReference>
<feature type="region of interest" description="Disordered" evidence="6">
    <location>
        <begin position="175"/>
        <end position="211"/>
    </location>
</feature>
<accession>A0AAE0Z9L0</accession>
<dbReference type="GO" id="GO:0005262">
    <property type="term" value="F:calcium channel activity"/>
    <property type="evidence" value="ECO:0007669"/>
    <property type="project" value="TreeGrafter"/>
</dbReference>
<evidence type="ECO:0000256" key="7">
    <source>
        <dbReference type="SAM" id="Phobius"/>
    </source>
</evidence>
<evidence type="ECO:0000313" key="10">
    <source>
        <dbReference type="EMBL" id="KAK3764427.1"/>
    </source>
</evidence>
<dbReference type="InterPro" id="IPR046791">
    <property type="entry name" value="Polycystin_dom"/>
</dbReference>